<dbReference type="AlphaFoldDB" id="A0A2C5XA64"/>
<sequence>MLSSTVPRQSLHSSRVRNIKRYVPAPAQKSFRGKVFMTNAQGRDFLLRNNLEPDNGKMPVFAPNNSVKKLTNTASISLGFSPSYFIHPFDLIYFDAKGHPLAAMTRSRYMRKIRDESLWLMMTSVTVQSPVVRNVARSRLIIALHEHLKARGYTLAPGRGPDREIRGTLWIINHNPAVSLNISADDFGSEIAQALDKAHGRQII</sequence>
<protein>
    <submittedName>
        <fullName evidence="1">Uncharacterized protein</fullName>
    </submittedName>
</protein>
<dbReference type="OrthoDB" id="5124663at2759"/>
<keyword evidence="2" id="KW-1185">Reference proteome</keyword>
<proteinExistence type="predicted"/>
<gene>
    <name evidence="1" type="ORF">CDD81_5032</name>
</gene>
<reference evidence="1 2" key="1">
    <citation type="submission" date="2017-06" db="EMBL/GenBank/DDBJ databases">
        <title>Ant-infecting Ophiocordyceps genomes reveal a high diversity of potential behavioral manipulation genes and a possible major role for enterotoxins.</title>
        <authorList>
            <person name="De Bekker C."/>
            <person name="Evans H.C."/>
            <person name="Brachmann A."/>
            <person name="Hughes D.P."/>
        </authorList>
    </citation>
    <scope>NUCLEOTIDE SEQUENCE [LARGE SCALE GENOMIC DNA]</scope>
    <source>
        <strain evidence="1 2">Map64</strain>
    </source>
</reference>
<organism evidence="1 2">
    <name type="scientific">Ophiocordyceps australis</name>
    <dbReference type="NCBI Taxonomy" id="1399860"/>
    <lineage>
        <taxon>Eukaryota</taxon>
        <taxon>Fungi</taxon>
        <taxon>Dikarya</taxon>
        <taxon>Ascomycota</taxon>
        <taxon>Pezizomycotina</taxon>
        <taxon>Sordariomycetes</taxon>
        <taxon>Hypocreomycetidae</taxon>
        <taxon>Hypocreales</taxon>
        <taxon>Ophiocordycipitaceae</taxon>
        <taxon>Ophiocordyceps</taxon>
    </lineage>
</organism>
<accession>A0A2C5XA64</accession>
<name>A0A2C5XA64_9HYPO</name>
<evidence type="ECO:0000313" key="1">
    <source>
        <dbReference type="EMBL" id="PHH64039.1"/>
    </source>
</evidence>
<dbReference type="EMBL" id="NJET01000037">
    <property type="protein sequence ID" value="PHH64039.1"/>
    <property type="molecule type" value="Genomic_DNA"/>
</dbReference>
<evidence type="ECO:0000313" key="2">
    <source>
        <dbReference type="Proteomes" id="UP000226192"/>
    </source>
</evidence>
<dbReference type="Proteomes" id="UP000226192">
    <property type="component" value="Unassembled WGS sequence"/>
</dbReference>
<comment type="caution">
    <text evidence="1">The sequence shown here is derived from an EMBL/GenBank/DDBJ whole genome shotgun (WGS) entry which is preliminary data.</text>
</comment>